<dbReference type="PANTHER" id="PTHR42878">
    <property type="entry name" value="TWO-COMPONENT HISTIDINE KINASE"/>
    <property type="match status" value="1"/>
</dbReference>
<evidence type="ECO:0000256" key="9">
    <source>
        <dbReference type="ARBA" id="ARBA00023136"/>
    </source>
</evidence>
<evidence type="ECO:0000256" key="2">
    <source>
        <dbReference type="ARBA" id="ARBA00004141"/>
    </source>
</evidence>
<dbReference type="PROSITE" id="PS50109">
    <property type="entry name" value="HIS_KIN"/>
    <property type="match status" value="1"/>
</dbReference>
<dbReference type="InterPro" id="IPR003661">
    <property type="entry name" value="HisK_dim/P_dom"/>
</dbReference>
<evidence type="ECO:0000256" key="7">
    <source>
        <dbReference type="ARBA" id="ARBA00022777"/>
    </source>
</evidence>
<dbReference type="InterPro" id="IPR005467">
    <property type="entry name" value="His_kinase_dom"/>
</dbReference>
<feature type="transmembrane region" description="Helical" evidence="10">
    <location>
        <begin position="18"/>
        <end position="39"/>
    </location>
</feature>
<organism evidence="12 13">
    <name type="scientific">Neorhodopirellula lusitana</name>
    <dbReference type="NCBI Taxonomy" id="445327"/>
    <lineage>
        <taxon>Bacteria</taxon>
        <taxon>Pseudomonadati</taxon>
        <taxon>Planctomycetota</taxon>
        <taxon>Planctomycetia</taxon>
        <taxon>Pirellulales</taxon>
        <taxon>Pirellulaceae</taxon>
        <taxon>Neorhodopirellula</taxon>
    </lineage>
</organism>
<evidence type="ECO:0000313" key="12">
    <source>
        <dbReference type="EMBL" id="SMP67304.1"/>
    </source>
</evidence>
<protein>
    <recommendedName>
        <fullName evidence="3">histidine kinase</fullName>
        <ecNumber evidence="3">2.7.13.3</ecNumber>
    </recommendedName>
</protein>
<dbReference type="Pfam" id="PF02518">
    <property type="entry name" value="HATPase_c"/>
    <property type="match status" value="1"/>
</dbReference>
<keyword evidence="5" id="KW-0808">Transferase</keyword>
<evidence type="ECO:0000256" key="5">
    <source>
        <dbReference type="ARBA" id="ARBA00022679"/>
    </source>
</evidence>
<dbReference type="RefSeq" id="WP_283433915.1">
    <property type="nucleotide sequence ID" value="NZ_FXUG01000010.1"/>
</dbReference>
<reference evidence="12 13" key="1">
    <citation type="submission" date="2017-05" db="EMBL/GenBank/DDBJ databases">
        <authorList>
            <person name="Varghese N."/>
            <person name="Submissions S."/>
        </authorList>
    </citation>
    <scope>NUCLEOTIDE SEQUENCE [LARGE SCALE GENOMIC DNA]</scope>
    <source>
        <strain evidence="12 13">DSM 25457</strain>
    </source>
</reference>
<evidence type="ECO:0000256" key="1">
    <source>
        <dbReference type="ARBA" id="ARBA00000085"/>
    </source>
</evidence>
<evidence type="ECO:0000313" key="13">
    <source>
        <dbReference type="Proteomes" id="UP001158067"/>
    </source>
</evidence>
<evidence type="ECO:0000256" key="10">
    <source>
        <dbReference type="SAM" id="Phobius"/>
    </source>
</evidence>
<dbReference type="PANTHER" id="PTHR42878:SF15">
    <property type="entry name" value="BACTERIOPHYTOCHROME"/>
    <property type="match status" value="1"/>
</dbReference>
<keyword evidence="8 10" id="KW-1133">Transmembrane helix</keyword>
<dbReference type="PRINTS" id="PR00344">
    <property type="entry name" value="BCTRLSENSOR"/>
</dbReference>
<evidence type="ECO:0000256" key="6">
    <source>
        <dbReference type="ARBA" id="ARBA00022692"/>
    </source>
</evidence>
<feature type="domain" description="Histidine kinase" evidence="11">
    <location>
        <begin position="264"/>
        <end position="479"/>
    </location>
</feature>
<keyword evidence="9 10" id="KW-0472">Membrane</keyword>
<proteinExistence type="predicted"/>
<dbReference type="Gene3D" id="3.30.565.10">
    <property type="entry name" value="Histidine kinase-like ATPase, C-terminal domain"/>
    <property type="match status" value="1"/>
</dbReference>
<dbReference type="Gene3D" id="1.10.287.130">
    <property type="match status" value="1"/>
</dbReference>
<evidence type="ECO:0000256" key="4">
    <source>
        <dbReference type="ARBA" id="ARBA00022553"/>
    </source>
</evidence>
<dbReference type="Proteomes" id="UP001158067">
    <property type="component" value="Unassembled WGS sequence"/>
</dbReference>
<comment type="caution">
    <text evidence="12">The sequence shown here is derived from an EMBL/GenBank/DDBJ whole genome shotgun (WGS) entry which is preliminary data.</text>
</comment>
<dbReference type="InterPro" id="IPR036890">
    <property type="entry name" value="HATPase_C_sf"/>
</dbReference>
<keyword evidence="6 10" id="KW-0812">Transmembrane</keyword>
<dbReference type="InterPro" id="IPR004358">
    <property type="entry name" value="Sig_transdc_His_kin-like_C"/>
</dbReference>
<comment type="catalytic activity">
    <reaction evidence="1">
        <text>ATP + protein L-histidine = ADP + protein N-phospho-L-histidine.</text>
        <dbReference type="EC" id="2.7.13.3"/>
    </reaction>
</comment>
<dbReference type="EC" id="2.7.13.3" evidence="3"/>
<dbReference type="Pfam" id="PF13675">
    <property type="entry name" value="PilJ"/>
    <property type="match status" value="1"/>
</dbReference>
<comment type="subcellular location">
    <subcellularLocation>
        <location evidence="2">Membrane</location>
        <topology evidence="2">Multi-pass membrane protein</topology>
    </subcellularLocation>
</comment>
<dbReference type="InterPro" id="IPR029095">
    <property type="entry name" value="NarX-like_N"/>
</dbReference>
<keyword evidence="4" id="KW-0597">Phosphoprotein</keyword>
<dbReference type="SUPFAM" id="SSF55874">
    <property type="entry name" value="ATPase domain of HSP90 chaperone/DNA topoisomerase II/histidine kinase"/>
    <property type="match status" value="1"/>
</dbReference>
<dbReference type="InterPro" id="IPR050351">
    <property type="entry name" value="BphY/WalK/GraS-like"/>
</dbReference>
<keyword evidence="7" id="KW-0418">Kinase</keyword>
<dbReference type="SUPFAM" id="SSF47384">
    <property type="entry name" value="Homodimeric domain of signal transducing histidine kinase"/>
    <property type="match status" value="1"/>
</dbReference>
<accession>A0ABY1QF49</accession>
<feature type="transmembrane region" description="Helical" evidence="10">
    <location>
        <begin position="214"/>
        <end position="237"/>
    </location>
</feature>
<sequence>MPLPIDDATTTRRRLTTYYSVALLIVASMLVLGFVTLSWQLGKNQGDAKLINVSGRQRMLSQRISLLSSSLLDPDKEQVRPGLRDDLLGAIELMQTSQDWLTGTVNDASTGMANEPTVEAHNTNANRESASSHPMSATLRTLYFGDDGVHTLVTAHLADAKRLAAIVDADGSTSEARTLATAIHDRAISNGMLDKLDRIVEQYESEAELKLKRFWWLEFLFLMVGLIALAAEAILIFRPMVRSAVKSLSELQSANDELVEFSYRISHDLRAPILSSIGILEITKDALNQNDVEEAKESLSHIGNALNRVSATSDDIVQLTKLRMTDVEDETFRLTQVIQESLADLAGMPGYSDVTINTEVDDCDLIHTKRTLVQQSIKNLVSNAIRYHDPNVDSPVAEIKATVHDGTCVISVSDNGLGIAAEYHSKLFSMFQRFHPKVSLGSGLGLYLVKQNAAALEGEASYTPRDKGSRFTISFPVQAGTKNS</sequence>
<dbReference type="CDD" id="cd00082">
    <property type="entry name" value="HisKA"/>
    <property type="match status" value="1"/>
</dbReference>
<evidence type="ECO:0000256" key="3">
    <source>
        <dbReference type="ARBA" id="ARBA00012438"/>
    </source>
</evidence>
<dbReference type="SMART" id="SM00387">
    <property type="entry name" value="HATPase_c"/>
    <property type="match status" value="1"/>
</dbReference>
<evidence type="ECO:0000259" key="11">
    <source>
        <dbReference type="PROSITE" id="PS50109"/>
    </source>
</evidence>
<dbReference type="InterPro" id="IPR036097">
    <property type="entry name" value="HisK_dim/P_sf"/>
</dbReference>
<dbReference type="EMBL" id="FXUG01000010">
    <property type="protein sequence ID" value="SMP67304.1"/>
    <property type="molecule type" value="Genomic_DNA"/>
</dbReference>
<gene>
    <name evidence="12" type="ORF">SAMN06265222_110144</name>
</gene>
<dbReference type="InterPro" id="IPR003594">
    <property type="entry name" value="HATPase_dom"/>
</dbReference>
<name>A0ABY1QF49_9BACT</name>
<keyword evidence="13" id="KW-1185">Reference proteome</keyword>
<evidence type="ECO:0000256" key="8">
    <source>
        <dbReference type="ARBA" id="ARBA00022989"/>
    </source>
</evidence>